<dbReference type="SUPFAM" id="SSF57716">
    <property type="entry name" value="Glucocorticoid receptor-like (DNA-binding domain)"/>
    <property type="match status" value="1"/>
</dbReference>
<dbReference type="GO" id="GO:0008270">
    <property type="term" value="F:zinc ion binding"/>
    <property type="evidence" value="ECO:0007669"/>
    <property type="project" value="UniProtKB-KW"/>
</dbReference>
<sequence length="375" mass="44020">MSEEEENEVRKRKLEMINKIPSRASNDLFNCCYCNKGLPRYKMTGVPTNQSIREKWVEILGKQFANNLKKAKYSFICRTHFEGNPEHRLNYQLPVRMEKDKEEKEDENEEFGEEDEEENGIRMNEEIPHFNCFVANDSEKQTEKVNNFETVAKLNEVRDVPSTSKNPKINGKVDSEDHQEVRNKRKIDSNSEKSSKREKLGKGKISIGIHNLEKNKKRMNQENEEKFEEVEKQPESNVTLLNAPENDDEIEIIFQQTTIREVFFPRVLEEMQNKDTHEKQSINNQNNEKSGELNIEHDREFSRKETEIRVKIEPTQLPMPNTLIKNSIKEENLEDEVQIINDQSSSMDFVPEINCRFCKIKIRCINQSGGYSTKP</sequence>
<evidence type="ECO:0000256" key="1">
    <source>
        <dbReference type="ARBA" id="ARBA00022723"/>
    </source>
</evidence>
<evidence type="ECO:0000313" key="7">
    <source>
        <dbReference type="EMBL" id="CAI5439650.1"/>
    </source>
</evidence>
<feature type="compositionally biased region" description="Acidic residues" evidence="5">
    <location>
        <begin position="103"/>
        <end position="118"/>
    </location>
</feature>
<evidence type="ECO:0000256" key="3">
    <source>
        <dbReference type="ARBA" id="ARBA00022833"/>
    </source>
</evidence>
<feature type="domain" description="THAP-type" evidence="6">
    <location>
        <begin position="32"/>
        <end position="97"/>
    </location>
</feature>
<keyword evidence="3" id="KW-0862">Zinc</keyword>
<name>A0A9P1I4U6_9PELO</name>
<evidence type="ECO:0000256" key="5">
    <source>
        <dbReference type="SAM" id="MobiDB-lite"/>
    </source>
</evidence>
<feature type="region of interest" description="Disordered" evidence="5">
    <location>
        <begin position="158"/>
        <end position="208"/>
    </location>
</feature>
<dbReference type="Proteomes" id="UP001152747">
    <property type="component" value="Unassembled WGS sequence"/>
</dbReference>
<feature type="region of interest" description="Disordered" evidence="5">
    <location>
        <begin position="98"/>
        <end position="125"/>
    </location>
</feature>
<gene>
    <name evidence="7" type="ORF">CAMP_LOCUS2287</name>
</gene>
<proteinExistence type="predicted"/>
<comment type="caution">
    <text evidence="7">The sequence shown here is derived from an EMBL/GenBank/DDBJ whole genome shotgun (WGS) entry which is preliminary data.</text>
</comment>
<dbReference type="Pfam" id="PF05485">
    <property type="entry name" value="THAP"/>
    <property type="match status" value="1"/>
</dbReference>
<evidence type="ECO:0000256" key="4">
    <source>
        <dbReference type="ARBA" id="ARBA00023125"/>
    </source>
</evidence>
<organism evidence="7 8">
    <name type="scientific">Caenorhabditis angaria</name>
    <dbReference type="NCBI Taxonomy" id="860376"/>
    <lineage>
        <taxon>Eukaryota</taxon>
        <taxon>Metazoa</taxon>
        <taxon>Ecdysozoa</taxon>
        <taxon>Nematoda</taxon>
        <taxon>Chromadorea</taxon>
        <taxon>Rhabditida</taxon>
        <taxon>Rhabditina</taxon>
        <taxon>Rhabditomorpha</taxon>
        <taxon>Rhabditoidea</taxon>
        <taxon>Rhabditidae</taxon>
        <taxon>Peloderinae</taxon>
        <taxon>Caenorhabditis</taxon>
    </lineage>
</organism>
<dbReference type="AlphaFoldDB" id="A0A9P1I4U6"/>
<dbReference type="Gene3D" id="6.20.210.20">
    <property type="entry name" value="THAP domain"/>
    <property type="match status" value="1"/>
</dbReference>
<keyword evidence="4" id="KW-0238">DNA-binding</keyword>
<keyword evidence="8" id="KW-1185">Reference proteome</keyword>
<feature type="compositionally biased region" description="Basic and acidic residues" evidence="5">
    <location>
        <begin position="171"/>
        <end position="201"/>
    </location>
</feature>
<keyword evidence="2" id="KW-0863">Zinc-finger</keyword>
<reference evidence="7" key="1">
    <citation type="submission" date="2022-11" db="EMBL/GenBank/DDBJ databases">
        <authorList>
            <person name="Kikuchi T."/>
        </authorList>
    </citation>
    <scope>NUCLEOTIDE SEQUENCE</scope>
    <source>
        <strain evidence="7">PS1010</strain>
    </source>
</reference>
<dbReference type="InterPro" id="IPR006612">
    <property type="entry name" value="THAP_Znf"/>
</dbReference>
<protein>
    <recommendedName>
        <fullName evidence="6">THAP-type domain-containing protein</fullName>
    </recommendedName>
</protein>
<dbReference type="GO" id="GO:0003677">
    <property type="term" value="F:DNA binding"/>
    <property type="evidence" value="ECO:0007669"/>
    <property type="project" value="UniProtKB-KW"/>
</dbReference>
<dbReference type="InterPro" id="IPR038441">
    <property type="entry name" value="THAP_Znf_sf"/>
</dbReference>
<dbReference type="EMBL" id="CANHGI010000001">
    <property type="protein sequence ID" value="CAI5439650.1"/>
    <property type="molecule type" value="Genomic_DNA"/>
</dbReference>
<keyword evidence="1" id="KW-0479">Metal-binding</keyword>
<evidence type="ECO:0000313" key="8">
    <source>
        <dbReference type="Proteomes" id="UP001152747"/>
    </source>
</evidence>
<evidence type="ECO:0000259" key="6">
    <source>
        <dbReference type="Pfam" id="PF05485"/>
    </source>
</evidence>
<evidence type="ECO:0000256" key="2">
    <source>
        <dbReference type="ARBA" id="ARBA00022771"/>
    </source>
</evidence>
<accession>A0A9P1I4U6</accession>